<dbReference type="CDD" id="cd16829">
    <property type="entry name" value="ChuX_HutX-like"/>
    <property type="match status" value="1"/>
</dbReference>
<dbReference type="AlphaFoldDB" id="A0A212S6Q5"/>
<dbReference type="Proteomes" id="UP000198418">
    <property type="component" value="Unassembled WGS sequence"/>
</dbReference>
<dbReference type="Gene3D" id="3.40.1570.10">
    <property type="entry name" value="HemS/ChuS/ChuX like domains"/>
    <property type="match status" value="1"/>
</dbReference>
<accession>A0A212S6Q5</accession>
<sequence length="185" mass="20347">MAAVENANPRPNGHKRREIATRLIEDSMLAVEQVAREHGMTPADVLRLLPDTLCRWAPGTAFEQAMADVSGWGEVLFLLHTVNAIVEVKATIPPGRFGHGFFNLHGPGPLGGHISASRCADIAFVRRPFMRAETRSIQFYDIEGEGMFKIFVGRDAERRLIPDQLRRFDALEARLCGAAAVAGEA</sequence>
<dbReference type="EMBL" id="FYDG01000014">
    <property type="protein sequence ID" value="SNB80955.1"/>
    <property type="molecule type" value="Genomic_DNA"/>
</dbReference>
<dbReference type="Pfam" id="PF06228">
    <property type="entry name" value="ChuX_HutX"/>
    <property type="match status" value="1"/>
</dbReference>
<dbReference type="SUPFAM" id="SSF144064">
    <property type="entry name" value="Heme iron utilization protein-like"/>
    <property type="match status" value="1"/>
</dbReference>
<dbReference type="InterPro" id="IPR010413">
    <property type="entry name" value="HutX-like"/>
</dbReference>
<proteinExistence type="predicted"/>
<dbReference type="InterPro" id="IPR053733">
    <property type="entry name" value="Heme_Transport_Util_sf"/>
</dbReference>
<dbReference type="PIRSF" id="PIRSF030840">
    <property type="entry name" value="DUF1008"/>
    <property type="match status" value="1"/>
</dbReference>
<dbReference type="OrthoDB" id="8781266at2"/>
<protein>
    <submittedName>
        <fullName evidence="1">Heme utilization protein HuvX</fullName>
    </submittedName>
</protein>
<reference evidence="2" key="1">
    <citation type="submission" date="2017-06" db="EMBL/GenBank/DDBJ databases">
        <authorList>
            <person name="Varghese N."/>
            <person name="Submissions S."/>
        </authorList>
    </citation>
    <scope>NUCLEOTIDE SEQUENCE [LARGE SCALE GENOMIC DNA]</scope>
    <source>
        <strain evidence="2">DSM 137</strain>
    </source>
</reference>
<organism evidence="1 2">
    <name type="scientific">Rhodoblastus acidophilus</name>
    <name type="common">Rhodopseudomonas acidophila</name>
    <dbReference type="NCBI Taxonomy" id="1074"/>
    <lineage>
        <taxon>Bacteria</taxon>
        <taxon>Pseudomonadati</taxon>
        <taxon>Pseudomonadota</taxon>
        <taxon>Alphaproteobacteria</taxon>
        <taxon>Hyphomicrobiales</taxon>
        <taxon>Rhodoblastaceae</taxon>
        <taxon>Rhodoblastus</taxon>
    </lineage>
</organism>
<gene>
    <name evidence="1" type="ORF">SAMN06265338_11431</name>
</gene>
<keyword evidence="2" id="KW-1185">Reference proteome</keyword>
<evidence type="ECO:0000313" key="2">
    <source>
        <dbReference type="Proteomes" id="UP000198418"/>
    </source>
</evidence>
<dbReference type="RefSeq" id="WP_088522083.1">
    <property type="nucleotide sequence ID" value="NZ_FYDG01000014.1"/>
</dbReference>
<name>A0A212S6Q5_RHOAC</name>
<evidence type="ECO:0000313" key="1">
    <source>
        <dbReference type="EMBL" id="SNB80955.1"/>
    </source>
</evidence>
<dbReference type="NCBIfam" id="TIGR04108">
    <property type="entry name" value="HutX"/>
    <property type="match status" value="1"/>
</dbReference>